<comment type="caution">
    <text evidence="4">The sequence shown here is derived from an EMBL/GenBank/DDBJ whole genome shotgun (WGS) entry which is preliminary data.</text>
</comment>
<reference evidence="4 5" key="1">
    <citation type="submission" date="2024-11" db="EMBL/GenBank/DDBJ databases">
        <title>Adaptive evolution of stress response genes in parasites aligns with host niche diversity.</title>
        <authorList>
            <person name="Hahn C."/>
            <person name="Resl P."/>
        </authorList>
    </citation>
    <scope>NUCLEOTIDE SEQUENCE [LARGE SCALE GENOMIC DNA]</scope>
    <source>
        <strain evidence="4">EGGRZ-B1_66</strain>
        <tissue evidence="4">Body</tissue>
    </source>
</reference>
<dbReference type="GO" id="GO:0016757">
    <property type="term" value="F:glycosyltransferase activity"/>
    <property type="evidence" value="ECO:0007669"/>
    <property type="project" value="UniProtKB-KW"/>
</dbReference>
<evidence type="ECO:0000256" key="2">
    <source>
        <dbReference type="ARBA" id="ARBA00022676"/>
    </source>
</evidence>
<evidence type="ECO:0000313" key="4">
    <source>
        <dbReference type="EMBL" id="KAL3315206.1"/>
    </source>
</evidence>
<dbReference type="Proteomes" id="UP001626550">
    <property type="component" value="Unassembled WGS sequence"/>
</dbReference>
<accession>A0ABD2Q914</accession>
<evidence type="ECO:0000259" key="3">
    <source>
        <dbReference type="Pfam" id="PF00534"/>
    </source>
</evidence>
<name>A0ABD2Q914_9PLAT</name>
<evidence type="ECO:0000313" key="5">
    <source>
        <dbReference type="Proteomes" id="UP001626550"/>
    </source>
</evidence>
<proteinExistence type="inferred from homology"/>
<sequence>MLGAIKSAIAGYATAPYSLLQSWENSNVELRQYEEAMWVFNDKSGSNLDALNSELFRDNFKYISGVNKERAQVCIGIHLRRTAEALVRVLPGTEQSQTKLKIILICGGTDVYEEYLHDDHFQSMNRVLKFCSIVIVFNQPMKDQFLSIWPEFTGRLEIVPQSIDLPKMDVEETDKYHLILWIGRLRGVKDPENALRNFLFWRDKTSSIDFRMLFIGNIEEKDAEVEAFIQVLSSSTTVEWKQSMDRRELHSLMKRSALLVNSSRNEGQCLTIMEAQMLELPVLARSNPGNSALIDHKQTGYLYSSPAEFCTGVDFILMNRSQLATKAKQFALKPCFSPEHERHMYQKLIESLA</sequence>
<dbReference type="SUPFAM" id="SSF55136">
    <property type="entry name" value="Probable bacterial effector-binding domain"/>
    <property type="match status" value="1"/>
</dbReference>
<dbReference type="EMBL" id="JBJKFK010000800">
    <property type="protein sequence ID" value="KAL3315206.1"/>
    <property type="molecule type" value="Genomic_DNA"/>
</dbReference>
<feature type="domain" description="Glycosyl transferase family 1" evidence="3">
    <location>
        <begin position="172"/>
        <end position="326"/>
    </location>
</feature>
<dbReference type="Pfam" id="PF04832">
    <property type="entry name" value="SOUL"/>
    <property type="match status" value="1"/>
</dbReference>
<dbReference type="Pfam" id="PF00534">
    <property type="entry name" value="Glycos_transf_1"/>
    <property type="match status" value="1"/>
</dbReference>
<dbReference type="Gene3D" id="3.40.50.2000">
    <property type="entry name" value="Glycogen Phosphorylase B"/>
    <property type="match status" value="1"/>
</dbReference>
<dbReference type="AlphaFoldDB" id="A0ABD2Q914"/>
<protein>
    <submittedName>
        <fullName evidence="4">Glycosyltransferase 1 domain containing 1</fullName>
    </submittedName>
</protein>
<comment type="similarity">
    <text evidence="1">Belongs to the HEBP family.</text>
</comment>
<dbReference type="InterPro" id="IPR006917">
    <property type="entry name" value="SOUL_heme-bd"/>
</dbReference>
<dbReference type="InterPro" id="IPR011256">
    <property type="entry name" value="Reg_factor_effector_dom_sf"/>
</dbReference>
<dbReference type="PANTHER" id="PTHR46660:SF2">
    <property type="entry name" value="GLYCOSYLTRANSFERASE 1 DOMAIN-CONTAINING PROTEIN 1"/>
    <property type="match status" value="1"/>
</dbReference>
<dbReference type="Gene3D" id="3.20.80.10">
    <property type="entry name" value="Regulatory factor, effector binding domain"/>
    <property type="match status" value="1"/>
</dbReference>
<dbReference type="InterPro" id="IPR052622">
    <property type="entry name" value="Glycosyltransferase_G1"/>
</dbReference>
<evidence type="ECO:0000256" key="1">
    <source>
        <dbReference type="ARBA" id="ARBA00009817"/>
    </source>
</evidence>
<keyword evidence="2" id="KW-0328">Glycosyltransferase</keyword>
<keyword evidence="5" id="KW-1185">Reference proteome</keyword>
<organism evidence="4 5">
    <name type="scientific">Cichlidogyrus casuarinus</name>
    <dbReference type="NCBI Taxonomy" id="1844966"/>
    <lineage>
        <taxon>Eukaryota</taxon>
        <taxon>Metazoa</taxon>
        <taxon>Spiralia</taxon>
        <taxon>Lophotrochozoa</taxon>
        <taxon>Platyhelminthes</taxon>
        <taxon>Monogenea</taxon>
        <taxon>Monopisthocotylea</taxon>
        <taxon>Dactylogyridea</taxon>
        <taxon>Ancyrocephalidae</taxon>
        <taxon>Cichlidogyrus</taxon>
    </lineage>
</organism>
<gene>
    <name evidence="4" type="primary">GLT1D1</name>
    <name evidence="4" type="ORF">Ciccas_006160</name>
</gene>
<dbReference type="CDD" id="cd03801">
    <property type="entry name" value="GT4_PimA-like"/>
    <property type="match status" value="1"/>
</dbReference>
<dbReference type="SUPFAM" id="SSF53756">
    <property type="entry name" value="UDP-Glycosyltransferase/glycogen phosphorylase"/>
    <property type="match status" value="1"/>
</dbReference>
<dbReference type="InterPro" id="IPR001296">
    <property type="entry name" value="Glyco_trans_1"/>
</dbReference>
<dbReference type="PANTHER" id="PTHR46660">
    <property type="match status" value="1"/>
</dbReference>
<keyword evidence="2" id="KW-0808">Transferase</keyword>